<name>A0A7X0NX58_9ACTN</name>
<evidence type="ECO:0000313" key="2">
    <source>
        <dbReference type="EMBL" id="MBB6551268.1"/>
    </source>
</evidence>
<feature type="chain" id="PRO_5038884073" description="Secreted protein" evidence="1">
    <location>
        <begin position="21"/>
        <end position="87"/>
    </location>
</feature>
<keyword evidence="3" id="KW-1185">Reference proteome</keyword>
<dbReference type="EMBL" id="JACHMI010000001">
    <property type="protein sequence ID" value="MBB6551268.1"/>
    <property type="molecule type" value="Genomic_DNA"/>
</dbReference>
<sequence>MRLVGRRAALKRARCGVSLAGVTAMTASMQCPVEGGWGERHHVHFSAVVITLTGGEFRTIGAWPTTPCRLLPLLASGQGVGHHGEFQ</sequence>
<keyword evidence="1" id="KW-0732">Signal</keyword>
<proteinExistence type="predicted"/>
<comment type="caution">
    <text evidence="2">The sequence shown here is derived from an EMBL/GenBank/DDBJ whole genome shotgun (WGS) entry which is preliminary data.</text>
</comment>
<feature type="signal peptide" evidence="1">
    <location>
        <begin position="1"/>
        <end position="20"/>
    </location>
</feature>
<reference evidence="2 3" key="1">
    <citation type="submission" date="2020-08" db="EMBL/GenBank/DDBJ databases">
        <title>Sequencing the genomes of 1000 actinobacteria strains.</title>
        <authorList>
            <person name="Klenk H.-P."/>
        </authorList>
    </citation>
    <scope>NUCLEOTIDE SEQUENCE [LARGE SCALE GENOMIC DNA]</scope>
    <source>
        <strain evidence="2 3">DSM 43768</strain>
    </source>
</reference>
<dbReference type="AlphaFoldDB" id="A0A7X0NX58"/>
<accession>A0A7X0NX58</accession>
<organism evidence="2 3">
    <name type="scientific">Nonomuraea rubra</name>
    <dbReference type="NCBI Taxonomy" id="46180"/>
    <lineage>
        <taxon>Bacteria</taxon>
        <taxon>Bacillati</taxon>
        <taxon>Actinomycetota</taxon>
        <taxon>Actinomycetes</taxon>
        <taxon>Streptosporangiales</taxon>
        <taxon>Streptosporangiaceae</taxon>
        <taxon>Nonomuraea</taxon>
    </lineage>
</organism>
<evidence type="ECO:0000256" key="1">
    <source>
        <dbReference type="SAM" id="SignalP"/>
    </source>
</evidence>
<evidence type="ECO:0008006" key="4">
    <source>
        <dbReference type="Google" id="ProtNLM"/>
    </source>
</evidence>
<gene>
    <name evidence="2" type="ORF">HD593_006063</name>
</gene>
<evidence type="ECO:0000313" key="3">
    <source>
        <dbReference type="Proteomes" id="UP000565579"/>
    </source>
</evidence>
<protein>
    <recommendedName>
        <fullName evidence="4">Secreted protein</fullName>
    </recommendedName>
</protein>
<dbReference type="Proteomes" id="UP000565579">
    <property type="component" value="Unassembled WGS sequence"/>
</dbReference>